<accession>A0A1I0CCE6</accession>
<evidence type="ECO:0000313" key="3">
    <source>
        <dbReference type="Proteomes" id="UP000199095"/>
    </source>
</evidence>
<name>A0A1I0CCE6_9BACI</name>
<dbReference type="InterPro" id="IPR029063">
    <property type="entry name" value="SAM-dependent_MTases_sf"/>
</dbReference>
<keyword evidence="1" id="KW-0175">Coiled coil</keyword>
<dbReference type="SUPFAM" id="SSF116734">
    <property type="entry name" value="DNA methylase specificity domain"/>
    <property type="match status" value="1"/>
</dbReference>
<keyword evidence="3" id="KW-1185">Reference proteome</keyword>
<evidence type="ECO:0000256" key="1">
    <source>
        <dbReference type="SAM" id="Coils"/>
    </source>
</evidence>
<evidence type="ECO:0008006" key="4">
    <source>
        <dbReference type="Google" id="ProtNLM"/>
    </source>
</evidence>
<dbReference type="RefSeq" id="WP_093132731.1">
    <property type="nucleotide sequence ID" value="NZ_FOHJ01000003.1"/>
</dbReference>
<protein>
    <recommendedName>
        <fullName evidence="4">N-6 DNA Methylase</fullName>
    </recommendedName>
</protein>
<organism evidence="2 3">
    <name type="scientific">Salinibacillus kushneri</name>
    <dbReference type="NCBI Taxonomy" id="237682"/>
    <lineage>
        <taxon>Bacteria</taxon>
        <taxon>Bacillati</taxon>
        <taxon>Bacillota</taxon>
        <taxon>Bacilli</taxon>
        <taxon>Bacillales</taxon>
        <taxon>Bacillaceae</taxon>
        <taxon>Salinibacillus</taxon>
    </lineage>
</organism>
<dbReference type="SUPFAM" id="SSF53335">
    <property type="entry name" value="S-adenosyl-L-methionine-dependent methyltransferases"/>
    <property type="match status" value="1"/>
</dbReference>
<dbReference type="AlphaFoldDB" id="A0A1I0CCE6"/>
<dbReference type="Gene3D" id="3.40.50.150">
    <property type="entry name" value="Vaccinia Virus protein VP39"/>
    <property type="match status" value="1"/>
</dbReference>
<gene>
    <name evidence="2" type="ORF">SAMN05421676_103112</name>
</gene>
<dbReference type="STRING" id="237682.SAMN05421676_103112"/>
<feature type="coiled-coil region" evidence="1">
    <location>
        <begin position="406"/>
        <end position="433"/>
    </location>
</feature>
<dbReference type="OrthoDB" id="9800801at2"/>
<dbReference type="Proteomes" id="UP000199095">
    <property type="component" value="Unassembled WGS sequence"/>
</dbReference>
<proteinExistence type="predicted"/>
<evidence type="ECO:0000313" key="2">
    <source>
        <dbReference type="EMBL" id="SET17024.1"/>
    </source>
</evidence>
<dbReference type="EMBL" id="FOHJ01000003">
    <property type="protein sequence ID" value="SET17024.1"/>
    <property type="molecule type" value="Genomic_DNA"/>
</dbReference>
<reference evidence="3" key="1">
    <citation type="submission" date="2016-10" db="EMBL/GenBank/DDBJ databases">
        <authorList>
            <person name="Varghese N."/>
            <person name="Submissions S."/>
        </authorList>
    </citation>
    <scope>NUCLEOTIDE SEQUENCE [LARGE SCALE GENOMIC DNA]</scope>
    <source>
        <strain evidence="3">CGMCC 1.3566</strain>
    </source>
</reference>
<sequence>MNSKLEQLYRLNNTNNKSIGTDINELILTGLENNVELKYEDIYEIQKKSTRFTNEVIAPEIITQFIKKAITEDVDVLVPWNVYGELIDVIANHVKNSTLVSKSDILAKITNLMLKEDKHHIETGDPLSVLDNYNEDKFDLICSFPPLGYRVKTEIDNQKFNDELNHLLILKSSYLLRENGHMAFVVTENFFKREKGSFILPILERQGIHLDAAFYLPPGTLTNTGIGTYLVILRHTEFNDLFISELKSENLDQVVENWKNRKESKVLQNGKLVDCESFTSYVKIEKELEIKRLVNKSNLNTVPLTNLVISINSLSKKENNSFEHQVNTIYLPSIGLSDVVDNQQEMKIKPQNYYQIILNDNVNASYLAKWFNTELGLLVRESLMSGSVIKRINKKSLLITSVYLPEKSIQQRILNIQSKIDEFRNELDSIENKAWNYPNSYEELNKRVEKLNREEGFSEWIETLPFPLASILYKYYAIKDVTSKKEFLLHFFEAFAQFQVVLMLSAYSKNGSNLDEKYIYDIDASKITRATFGTWVHIGENMSKKLRQLLEDSPEQCLRLFQHKRKGFIKMISSKQIYNILRKTNGYRNDWKGHGGVESSNEAKHRLVLLENELHSLRKIIGDVYEGYQLIQPGTGHFSSGLYHCNCKLLKGTRNTFIEKNIEVLNGLDIDNLYLLEEDAYEPLVLLPFIRLMPSPNTQVNACYFYNRLDQDGVRMVSYYFDQDADVKIQDNSIQSIIDNLNIN</sequence>